<dbReference type="GO" id="GO:0004348">
    <property type="term" value="F:glucosylceramidase activity"/>
    <property type="evidence" value="ECO:0007669"/>
    <property type="project" value="UniProtKB-EC"/>
</dbReference>
<feature type="non-terminal residue" evidence="14">
    <location>
        <position position="1"/>
    </location>
</feature>
<keyword evidence="6" id="KW-0732">Signal</keyword>
<organism evidence="14 15">
    <name type="scientific">Pocillopora damicornis</name>
    <name type="common">Cauliflower coral</name>
    <name type="synonym">Millepora damicornis</name>
    <dbReference type="NCBI Taxonomy" id="46731"/>
    <lineage>
        <taxon>Eukaryota</taxon>
        <taxon>Metazoa</taxon>
        <taxon>Cnidaria</taxon>
        <taxon>Anthozoa</taxon>
        <taxon>Hexacorallia</taxon>
        <taxon>Scleractinia</taxon>
        <taxon>Astrocoeniina</taxon>
        <taxon>Pocilloporidae</taxon>
        <taxon>Pocillopora</taxon>
    </lineage>
</organism>
<evidence type="ECO:0000259" key="12">
    <source>
        <dbReference type="Pfam" id="PF02055"/>
    </source>
</evidence>
<accession>A0A3M6UIQ7</accession>
<comment type="catalytic activity">
    <reaction evidence="1">
        <text>a beta-D-glucosyl-(1&lt;-&gt;1')-N-acylsphing-4-enine + H2O = an N-acylsphing-4-enine + D-glucose</text>
        <dbReference type="Rhea" id="RHEA:13269"/>
        <dbReference type="ChEBI" id="CHEBI:4167"/>
        <dbReference type="ChEBI" id="CHEBI:15377"/>
        <dbReference type="ChEBI" id="CHEBI:22801"/>
        <dbReference type="ChEBI" id="CHEBI:52639"/>
        <dbReference type="EC" id="3.2.1.45"/>
    </reaction>
    <physiologicalReaction direction="left-to-right" evidence="1">
        <dbReference type="Rhea" id="RHEA:13270"/>
    </physiologicalReaction>
</comment>
<evidence type="ECO:0000256" key="10">
    <source>
        <dbReference type="RuleBase" id="RU361188"/>
    </source>
</evidence>
<dbReference type="InterPro" id="IPR001139">
    <property type="entry name" value="Glyco_hydro_30"/>
</dbReference>
<keyword evidence="8 10" id="KW-0746">Sphingolipid metabolism</keyword>
<dbReference type="GO" id="GO:0006914">
    <property type="term" value="P:autophagy"/>
    <property type="evidence" value="ECO:0007669"/>
    <property type="project" value="UniProtKB-ARBA"/>
</dbReference>
<evidence type="ECO:0000256" key="1">
    <source>
        <dbReference type="ARBA" id="ARBA00001013"/>
    </source>
</evidence>
<dbReference type="GO" id="GO:0008202">
    <property type="term" value="P:steroid metabolic process"/>
    <property type="evidence" value="ECO:0007669"/>
    <property type="project" value="UniProtKB-ARBA"/>
</dbReference>
<evidence type="ECO:0000259" key="13">
    <source>
        <dbReference type="Pfam" id="PF17189"/>
    </source>
</evidence>
<evidence type="ECO:0000256" key="5">
    <source>
        <dbReference type="ARBA" id="ARBA00012658"/>
    </source>
</evidence>
<gene>
    <name evidence="14" type="ORF">pdam_00004386</name>
</gene>
<dbReference type="OrthoDB" id="2160638at2759"/>
<dbReference type="GO" id="GO:0030163">
    <property type="term" value="P:protein catabolic process"/>
    <property type="evidence" value="ECO:0007669"/>
    <property type="project" value="UniProtKB-ARBA"/>
</dbReference>
<dbReference type="Pfam" id="PF02055">
    <property type="entry name" value="Glyco_hydro_30"/>
    <property type="match status" value="1"/>
</dbReference>
<comment type="pathway">
    <text evidence="2">Sphingolipid metabolism.</text>
</comment>
<keyword evidence="11" id="KW-0472">Membrane</keyword>
<dbReference type="GO" id="GO:0007040">
    <property type="term" value="P:lysosome organization"/>
    <property type="evidence" value="ECO:0007669"/>
    <property type="project" value="UniProtKB-ARBA"/>
</dbReference>
<evidence type="ECO:0000256" key="2">
    <source>
        <dbReference type="ARBA" id="ARBA00004991"/>
    </source>
</evidence>
<keyword evidence="15" id="KW-1185">Reference proteome</keyword>
<dbReference type="GO" id="GO:0042391">
    <property type="term" value="P:regulation of membrane potential"/>
    <property type="evidence" value="ECO:0007669"/>
    <property type="project" value="UniProtKB-ARBA"/>
</dbReference>
<feature type="domain" description="Glycosyl hydrolase family 30 TIM-barrel" evidence="12">
    <location>
        <begin position="126"/>
        <end position="468"/>
    </location>
</feature>
<dbReference type="EMBL" id="RCHS01001420">
    <property type="protein sequence ID" value="RMX53570.1"/>
    <property type="molecule type" value="Genomic_DNA"/>
</dbReference>
<sequence length="536" mass="59832">TGNNLERLLENAEENESHEISQFKMYIFSIFSVGLGLLCVHIGAFSPPKYSKCISKDFGQGGTVCLCSENECDSFSEGIPLGTEEYAVYTSSKAGERFSLKTANKVISVFSLARHDRGQLILLCLLTDAASINIYNISTALRQKLLSSYFSEEGIEYNIGRIPMASCDFSTRPYSYNDHVGDLEMANFSLVDEDVKLKIPLMLTAMKMSKKNITFFGSPWSAPAWMKTNNKMTGFGQLKGKAGDKNHKAWALYFAKFIEAYKEKGIKIWAVTAQNEPSDGFIPFFSFQCMGYTAAMERDFIKEDLGPMLSARGHADVKIIMLDDQRMFLKSWANTILTDPDAAKYVAGIGVHWYEDIFLPAKALSDTHNRFPDYFILATEACIDPHLSKPPIVSLGNWARGNRYSHSIIEDLSNWAVGWVDWNIALNMEGGPNWVKNFVDSPIIVDAEKGLFYKQPMFYHLGHFSKFVPPGSQRIEVTASGKSPLQFIGFTTPAPSTSTVVIILNKDDSAVELQINSQDGTITETVPPSSIQTYIW</sequence>
<dbReference type="Gene3D" id="3.20.20.80">
    <property type="entry name" value="Glycosidases"/>
    <property type="match status" value="1"/>
</dbReference>
<protein>
    <recommendedName>
        <fullName evidence="5 10">Glucosylceramidase</fullName>
        <ecNumber evidence="5 10">3.2.1.45</ecNumber>
    </recommendedName>
</protein>
<evidence type="ECO:0000256" key="9">
    <source>
        <dbReference type="ARBA" id="ARBA00023098"/>
    </source>
</evidence>
<evidence type="ECO:0000313" key="15">
    <source>
        <dbReference type="Proteomes" id="UP000275408"/>
    </source>
</evidence>
<evidence type="ECO:0000256" key="3">
    <source>
        <dbReference type="ARBA" id="ARBA00005189"/>
    </source>
</evidence>
<dbReference type="GO" id="GO:0006066">
    <property type="term" value="P:alcohol metabolic process"/>
    <property type="evidence" value="ECO:0007669"/>
    <property type="project" value="UniProtKB-ARBA"/>
</dbReference>
<keyword evidence="11" id="KW-0812">Transmembrane</keyword>
<dbReference type="PRINTS" id="PR00843">
    <property type="entry name" value="GLHYDRLASE30"/>
</dbReference>
<evidence type="ECO:0000256" key="6">
    <source>
        <dbReference type="ARBA" id="ARBA00022729"/>
    </source>
</evidence>
<dbReference type="GO" id="GO:0016758">
    <property type="term" value="F:hexosyltransferase activity"/>
    <property type="evidence" value="ECO:0007669"/>
    <property type="project" value="UniProtKB-ARBA"/>
</dbReference>
<evidence type="ECO:0000256" key="7">
    <source>
        <dbReference type="ARBA" id="ARBA00022801"/>
    </source>
</evidence>
<dbReference type="GO" id="GO:0016241">
    <property type="term" value="P:regulation of macroautophagy"/>
    <property type="evidence" value="ECO:0007669"/>
    <property type="project" value="UniProtKB-ARBA"/>
</dbReference>
<dbReference type="PANTHER" id="PTHR11069">
    <property type="entry name" value="GLUCOSYLCERAMIDASE"/>
    <property type="match status" value="1"/>
</dbReference>
<evidence type="ECO:0000313" key="14">
    <source>
        <dbReference type="EMBL" id="RMX53570.1"/>
    </source>
</evidence>
<evidence type="ECO:0000256" key="4">
    <source>
        <dbReference type="ARBA" id="ARBA00005382"/>
    </source>
</evidence>
<feature type="transmembrane region" description="Helical" evidence="11">
    <location>
        <begin position="25"/>
        <end position="45"/>
    </location>
</feature>
<evidence type="ECO:0000256" key="8">
    <source>
        <dbReference type="ARBA" id="ARBA00022919"/>
    </source>
</evidence>
<dbReference type="GO" id="GO:0006680">
    <property type="term" value="P:glucosylceramide catabolic process"/>
    <property type="evidence" value="ECO:0007669"/>
    <property type="project" value="TreeGrafter"/>
</dbReference>
<dbReference type="InterPro" id="IPR033452">
    <property type="entry name" value="GH30_C"/>
</dbReference>
<dbReference type="STRING" id="46731.A0A3M6UIQ7"/>
<dbReference type="GO" id="GO:0032006">
    <property type="term" value="P:regulation of TOR signaling"/>
    <property type="evidence" value="ECO:0007669"/>
    <property type="project" value="UniProtKB-ARBA"/>
</dbReference>
<dbReference type="Pfam" id="PF17189">
    <property type="entry name" value="Glyco_hydro_30C"/>
    <property type="match status" value="1"/>
</dbReference>
<dbReference type="InterPro" id="IPR017853">
    <property type="entry name" value="GH"/>
</dbReference>
<dbReference type="GO" id="GO:0010605">
    <property type="term" value="P:negative regulation of macromolecule metabolic process"/>
    <property type="evidence" value="ECO:0007669"/>
    <property type="project" value="UniProtKB-ARBA"/>
</dbReference>
<dbReference type="SUPFAM" id="SSF51445">
    <property type="entry name" value="(Trans)glycosidases"/>
    <property type="match status" value="1"/>
</dbReference>
<dbReference type="GO" id="GO:0005102">
    <property type="term" value="F:signaling receptor binding"/>
    <property type="evidence" value="ECO:0007669"/>
    <property type="project" value="UniProtKB-ARBA"/>
</dbReference>
<dbReference type="FunFam" id="3.20.20.80:FF:000030">
    <property type="entry name" value="Lysosomal acid glucosylceramidase"/>
    <property type="match status" value="1"/>
</dbReference>
<dbReference type="PANTHER" id="PTHR11069:SF23">
    <property type="entry name" value="LYSOSOMAL ACID GLUCOSYLCERAMIDASE"/>
    <property type="match status" value="1"/>
</dbReference>
<keyword evidence="9 10" id="KW-0443">Lipid metabolism</keyword>
<comment type="similarity">
    <text evidence="4 10">Belongs to the glycosyl hydrolase 30 family.</text>
</comment>
<comment type="caution">
    <text evidence="14">The sequence shown here is derived from an EMBL/GenBank/DDBJ whole genome shotgun (WGS) entry which is preliminary data.</text>
</comment>
<proteinExistence type="inferred from homology"/>
<comment type="pathway">
    <text evidence="3">Lipid metabolism.</text>
</comment>
<dbReference type="GO" id="GO:0051246">
    <property type="term" value="P:regulation of protein metabolic process"/>
    <property type="evidence" value="ECO:0007669"/>
    <property type="project" value="UniProtKB-ARBA"/>
</dbReference>
<dbReference type="GO" id="GO:0005774">
    <property type="term" value="C:vacuolar membrane"/>
    <property type="evidence" value="ECO:0007669"/>
    <property type="project" value="UniProtKB-ARBA"/>
</dbReference>
<dbReference type="GO" id="GO:0005764">
    <property type="term" value="C:lysosome"/>
    <property type="evidence" value="ECO:0007669"/>
    <property type="project" value="UniProtKB-ARBA"/>
</dbReference>
<name>A0A3M6UIQ7_POCDA</name>
<feature type="domain" description="Glycosyl hydrolase family 30 beta sandwich" evidence="13">
    <location>
        <begin position="471"/>
        <end position="534"/>
    </location>
</feature>
<dbReference type="Proteomes" id="UP000275408">
    <property type="component" value="Unassembled WGS sequence"/>
</dbReference>
<reference evidence="14 15" key="1">
    <citation type="journal article" date="2018" name="Sci. Rep.">
        <title>Comparative analysis of the Pocillopora damicornis genome highlights role of immune system in coral evolution.</title>
        <authorList>
            <person name="Cunning R."/>
            <person name="Bay R.A."/>
            <person name="Gillette P."/>
            <person name="Baker A.C."/>
            <person name="Traylor-Knowles N."/>
        </authorList>
    </citation>
    <scope>NUCLEOTIDE SEQUENCE [LARGE SCALE GENOMIC DNA]</scope>
    <source>
        <strain evidence="14">RSMAS</strain>
        <tissue evidence="14">Whole animal</tissue>
    </source>
</reference>
<keyword evidence="7 10" id="KW-0378">Hydrolase</keyword>
<dbReference type="AlphaFoldDB" id="A0A3M6UIQ7"/>
<keyword evidence="11" id="KW-1133">Transmembrane helix</keyword>
<dbReference type="InterPro" id="IPR033453">
    <property type="entry name" value="Glyco_hydro_30_TIM-barrel"/>
</dbReference>
<evidence type="ECO:0000256" key="11">
    <source>
        <dbReference type="SAM" id="Phobius"/>
    </source>
</evidence>
<keyword evidence="10" id="KW-0326">Glycosidase</keyword>
<dbReference type="EC" id="3.2.1.45" evidence="5 10"/>